<protein>
    <submittedName>
        <fullName evidence="2">Putative DNA alkylation repair enzyme</fullName>
    </submittedName>
</protein>
<dbReference type="SUPFAM" id="SSF48371">
    <property type="entry name" value="ARM repeat"/>
    <property type="match status" value="1"/>
</dbReference>
<organism evidence="2">
    <name type="scientific">uncultured Microgenomates bacterium Rifle_16ft_4_minimus_37633</name>
    <dbReference type="NCBI Taxonomy" id="1665114"/>
    <lineage>
        <taxon>Bacteria</taxon>
        <taxon>Candidatus Microgenomatota</taxon>
        <taxon>environmental samples</taxon>
    </lineage>
</organism>
<dbReference type="PANTHER" id="PTHR41291">
    <property type="entry name" value="DNA ALKYLATION REPAIR PROTEIN"/>
    <property type="match status" value="1"/>
</dbReference>
<evidence type="ECO:0000256" key="1">
    <source>
        <dbReference type="SAM" id="Coils"/>
    </source>
</evidence>
<dbReference type="CDD" id="cd06561">
    <property type="entry name" value="AlkD_like"/>
    <property type="match status" value="1"/>
</dbReference>
<evidence type="ECO:0000313" key="2">
    <source>
        <dbReference type="EMBL" id="AKQ02263.1"/>
    </source>
</evidence>
<dbReference type="AlphaFoldDB" id="A0A0H4T3N3"/>
<dbReference type="Pfam" id="PF08713">
    <property type="entry name" value="DNA_alkylation"/>
    <property type="match status" value="1"/>
</dbReference>
<reference evidence="2" key="1">
    <citation type="journal article" date="2015" name="ISME J.">
        <title>Aquifer environment selects for microbial species cohorts in sediment and groundwater.</title>
        <authorList>
            <person name="Hug L.A."/>
            <person name="Thomas B.C."/>
            <person name="Brown C.T."/>
            <person name="Frischkorn K.R."/>
            <person name="Williams K.H."/>
            <person name="Tringe S.G."/>
            <person name="Banfield J.F."/>
        </authorList>
    </citation>
    <scope>NUCLEOTIDE SEQUENCE</scope>
</reference>
<dbReference type="Gene3D" id="1.25.10.90">
    <property type="match status" value="1"/>
</dbReference>
<name>A0A0H4T3N3_9BACT</name>
<accession>A0A0H4T3N3</accession>
<dbReference type="InterPro" id="IPR016024">
    <property type="entry name" value="ARM-type_fold"/>
</dbReference>
<dbReference type="PANTHER" id="PTHR41291:SF1">
    <property type="entry name" value="DNA ALKYLATION REPAIR PROTEIN"/>
    <property type="match status" value="1"/>
</dbReference>
<dbReference type="EMBL" id="KT006999">
    <property type="protein sequence ID" value="AKQ02263.1"/>
    <property type="molecule type" value="Genomic_DNA"/>
</dbReference>
<proteinExistence type="predicted"/>
<sequence>MNYQDIINKLESLSNPKNIKGMARFGITPKSKILGISIYNLRKIAKEIKKSSSVKTSEDLHAIAKKLWSSNIHEARILASFIEDPTKVTEKQLDQWVKDFDSWDIVDLVSELIAHTPHVIKKINEWANYEEPARNATQSVAGGEFVKRSAFSLIAELAWWDKKMTDKEFIDFFPLIKKAATDERNYVKKSVNWAIRNIGKRNKNLNKKAIKLSREIQKIDSKSARWTAANALRELTSEKIQTRLK</sequence>
<feature type="coiled-coil region" evidence="1">
    <location>
        <begin position="195"/>
        <end position="222"/>
    </location>
</feature>
<dbReference type="InterPro" id="IPR014825">
    <property type="entry name" value="DNA_alkylation"/>
</dbReference>
<keyword evidence="1" id="KW-0175">Coiled coil</keyword>